<name>A0A7W5YAZ7_9ACTN</name>
<dbReference type="InterPro" id="IPR014710">
    <property type="entry name" value="RmlC-like_jellyroll"/>
</dbReference>
<gene>
    <name evidence="2" type="ORF">FHR33_003503</name>
</gene>
<dbReference type="AlphaFoldDB" id="A0A7W5YAZ7"/>
<dbReference type="RefSeq" id="WP_246451980.1">
    <property type="nucleotide sequence ID" value="NZ_BAAAXX010000155.1"/>
</dbReference>
<organism evidence="2 3">
    <name type="scientific">Nonomuraea dietziae</name>
    <dbReference type="NCBI Taxonomy" id="65515"/>
    <lineage>
        <taxon>Bacteria</taxon>
        <taxon>Bacillati</taxon>
        <taxon>Actinomycetota</taxon>
        <taxon>Actinomycetes</taxon>
        <taxon>Streptosporangiales</taxon>
        <taxon>Streptosporangiaceae</taxon>
        <taxon>Nonomuraea</taxon>
    </lineage>
</organism>
<sequence>MIRVMRVADVRLEPDPLDPSQIVSGTPVTSVAELDEGRGIWEITPGVVTDVERDEIFVVLSGRATIETDDGQRVEVGPGDVCLLPEGAKTTWTVHETLRKVYQAH</sequence>
<dbReference type="Proteomes" id="UP000579945">
    <property type="component" value="Unassembled WGS sequence"/>
</dbReference>
<evidence type="ECO:0000259" key="1">
    <source>
        <dbReference type="Pfam" id="PF05899"/>
    </source>
</evidence>
<dbReference type="InterPro" id="IPR011051">
    <property type="entry name" value="RmlC_Cupin_sf"/>
</dbReference>
<reference evidence="2 3" key="1">
    <citation type="submission" date="2020-08" db="EMBL/GenBank/DDBJ databases">
        <title>Sequencing the genomes of 1000 actinobacteria strains.</title>
        <authorList>
            <person name="Klenk H.-P."/>
        </authorList>
    </citation>
    <scope>NUCLEOTIDE SEQUENCE [LARGE SCALE GENOMIC DNA]</scope>
    <source>
        <strain evidence="2 3">DSM 44320</strain>
    </source>
</reference>
<dbReference type="GeneID" id="95396017"/>
<feature type="domain" description="(S)-ureidoglycine aminohydrolase cupin" evidence="1">
    <location>
        <begin position="38"/>
        <end position="102"/>
    </location>
</feature>
<evidence type="ECO:0000313" key="2">
    <source>
        <dbReference type="EMBL" id="MBB3727643.1"/>
    </source>
</evidence>
<proteinExistence type="predicted"/>
<accession>A0A7W5YAZ7</accession>
<evidence type="ECO:0000313" key="3">
    <source>
        <dbReference type="Proteomes" id="UP000579945"/>
    </source>
</evidence>
<dbReference type="SUPFAM" id="SSF51182">
    <property type="entry name" value="RmlC-like cupins"/>
    <property type="match status" value="1"/>
</dbReference>
<keyword evidence="3" id="KW-1185">Reference proteome</keyword>
<dbReference type="Gene3D" id="2.60.120.10">
    <property type="entry name" value="Jelly Rolls"/>
    <property type="match status" value="1"/>
</dbReference>
<dbReference type="InterPro" id="IPR008579">
    <property type="entry name" value="UGlyAH_Cupin_dom"/>
</dbReference>
<dbReference type="PANTHER" id="PTHR40943">
    <property type="entry name" value="CYTOPLASMIC PROTEIN-RELATED"/>
    <property type="match status" value="1"/>
</dbReference>
<comment type="caution">
    <text evidence="2">The sequence shown here is derived from an EMBL/GenBank/DDBJ whole genome shotgun (WGS) entry which is preliminary data.</text>
</comment>
<dbReference type="Pfam" id="PF05899">
    <property type="entry name" value="Cupin_3"/>
    <property type="match status" value="1"/>
</dbReference>
<dbReference type="EMBL" id="JACIBV010000001">
    <property type="protein sequence ID" value="MBB3727643.1"/>
    <property type="molecule type" value="Genomic_DNA"/>
</dbReference>
<protein>
    <recommendedName>
        <fullName evidence="1">(S)-ureidoglycine aminohydrolase cupin domain-containing protein</fullName>
    </recommendedName>
</protein>
<dbReference type="PANTHER" id="PTHR40943:SF1">
    <property type="entry name" value="CYTOPLASMIC PROTEIN"/>
    <property type="match status" value="1"/>
</dbReference>